<organism evidence="1 2">
    <name type="scientific">Nezara viridula</name>
    <name type="common">Southern green stink bug</name>
    <name type="synonym">Cimex viridulus</name>
    <dbReference type="NCBI Taxonomy" id="85310"/>
    <lineage>
        <taxon>Eukaryota</taxon>
        <taxon>Metazoa</taxon>
        <taxon>Ecdysozoa</taxon>
        <taxon>Arthropoda</taxon>
        <taxon>Hexapoda</taxon>
        <taxon>Insecta</taxon>
        <taxon>Pterygota</taxon>
        <taxon>Neoptera</taxon>
        <taxon>Paraneoptera</taxon>
        <taxon>Hemiptera</taxon>
        <taxon>Heteroptera</taxon>
        <taxon>Panheteroptera</taxon>
        <taxon>Pentatomomorpha</taxon>
        <taxon>Pentatomoidea</taxon>
        <taxon>Pentatomidae</taxon>
        <taxon>Pentatominae</taxon>
        <taxon>Nezara</taxon>
    </lineage>
</organism>
<evidence type="ECO:0000313" key="1">
    <source>
        <dbReference type="EMBL" id="CAH1406543.1"/>
    </source>
</evidence>
<sequence>MVWWEFALMAPQSSIFVKKELKQPLKNYQDDIWKSVFKPLYDTPLEVLGFSSRISLQLTRPGQLSIGCKRTFQSSSLPRISPQEVLISTY</sequence>
<dbReference type="AlphaFoldDB" id="A0A9P0HPF2"/>
<name>A0A9P0HPF2_NEZVI</name>
<evidence type="ECO:0000313" key="2">
    <source>
        <dbReference type="Proteomes" id="UP001152798"/>
    </source>
</evidence>
<gene>
    <name evidence="1" type="ORF">NEZAVI_LOCUS14456</name>
</gene>
<keyword evidence="2" id="KW-1185">Reference proteome</keyword>
<dbReference type="Proteomes" id="UP001152798">
    <property type="component" value="Chromosome 6"/>
</dbReference>
<protein>
    <submittedName>
        <fullName evidence="1">Uncharacterized protein</fullName>
    </submittedName>
</protein>
<reference evidence="1" key="1">
    <citation type="submission" date="2022-01" db="EMBL/GenBank/DDBJ databases">
        <authorList>
            <person name="King R."/>
        </authorList>
    </citation>
    <scope>NUCLEOTIDE SEQUENCE</scope>
</reference>
<proteinExistence type="predicted"/>
<dbReference type="EMBL" id="OV725082">
    <property type="protein sequence ID" value="CAH1406543.1"/>
    <property type="molecule type" value="Genomic_DNA"/>
</dbReference>
<accession>A0A9P0HPF2</accession>